<comment type="caution">
    <text evidence="11">The sequence shown here is derived from an EMBL/GenBank/DDBJ whole genome shotgun (WGS) entry which is preliminary data.</text>
</comment>
<feature type="region of interest" description="Disordered" evidence="7">
    <location>
        <begin position="1693"/>
        <end position="2538"/>
    </location>
</feature>
<feature type="coiled-coil region" evidence="6">
    <location>
        <begin position="61"/>
        <end position="373"/>
    </location>
</feature>
<dbReference type="Pfam" id="PF25785">
    <property type="entry name" value="TPR"/>
    <property type="match status" value="1"/>
</dbReference>
<comment type="subcellular location">
    <subcellularLocation>
        <location evidence="1">Nucleus</location>
    </subcellularLocation>
</comment>
<accession>A0AAN9ZH74</accession>
<feature type="coiled-coil region" evidence="6">
    <location>
        <begin position="846"/>
        <end position="971"/>
    </location>
</feature>
<feature type="compositionally biased region" description="Acidic residues" evidence="7">
    <location>
        <begin position="2367"/>
        <end position="2377"/>
    </location>
</feature>
<evidence type="ECO:0000259" key="8">
    <source>
        <dbReference type="Pfam" id="PF07926"/>
    </source>
</evidence>
<feature type="domain" description="NUA/TPR/MLP1-2-like" evidence="10">
    <location>
        <begin position="477"/>
        <end position="578"/>
    </location>
</feature>
<feature type="compositionally biased region" description="Basic and acidic residues" evidence="7">
    <location>
        <begin position="2018"/>
        <end position="2033"/>
    </location>
</feature>
<dbReference type="EMBL" id="JAZDUA010000009">
    <property type="protein sequence ID" value="KAK7873762.1"/>
    <property type="molecule type" value="Genomic_DNA"/>
</dbReference>
<evidence type="ECO:0000256" key="2">
    <source>
        <dbReference type="ARBA" id="ARBA00005274"/>
    </source>
</evidence>
<feature type="compositionally biased region" description="Low complexity" evidence="7">
    <location>
        <begin position="1880"/>
        <end position="1897"/>
    </location>
</feature>
<feature type="compositionally biased region" description="Polar residues" evidence="7">
    <location>
        <begin position="2267"/>
        <end position="2295"/>
    </location>
</feature>
<gene>
    <name evidence="11" type="ORF">R5R35_005762</name>
</gene>
<feature type="compositionally biased region" description="Basic and acidic residues" evidence="7">
    <location>
        <begin position="1898"/>
        <end position="1908"/>
    </location>
</feature>
<dbReference type="GO" id="GO:0006406">
    <property type="term" value="P:mRNA export from nucleus"/>
    <property type="evidence" value="ECO:0007669"/>
    <property type="project" value="TreeGrafter"/>
</dbReference>
<feature type="compositionally biased region" description="Acidic residues" evidence="7">
    <location>
        <begin position="2120"/>
        <end position="2149"/>
    </location>
</feature>
<proteinExistence type="inferred from homology"/>
<evidence type="ECO:0000256" key="4">
    <source>
        <dbReference type="ARBA" id="ARBA00023054"/>
    </source>
</evidence>
<dbReference type="Pfam" id="PF25481">
    <property type="entry name" value="Nucleoprot-TPR"/>
    <property type="match status" value="1"/>
</dbReference>
<feature type="coiled-coil region" evidence="6">
    <location>
        <begin position="469"/>
        <end position="503"/>
    </location>
</feature>
<dbReference type="GO" id="GO:0034399">
    <property type="term" value="C:nuclear periphery"/>
    <property type="evidence" value="ECO:0007669"/>
    <property type="project" value="UniProtKB-ARBA"/>
</dbReference>
<name>A0AAN9ZH74_9ORTH</name>
<feature type="compositionally biased region" description="Basic and acidic residues" evidence="7">
    <location>
        <begin position="1580"/>
        <end position="1602"/>
    </location>
</feature>
<feature type="coiled-coil region" evidence="6">
    <location>
        <begin position="1511"/>
        <end position="1538"/>
    </location>
</feature>
<reference evidence="11 12" key="1">
    <citation type="submission" date="2024-03" db="EMBL/GenBank/DDBJ databases">
        <title>The genome assembly and annotation of the cricket Gryllus longicercus Weissman &amp; Gray.</title>
        <authorList>
            <person name="Szrajer S."/>
            <person name="Gray D."/>
            <person name="Ylla G."/>
        </authorList>
    </citation>
    <scope>NUCLEOTIDE SEQUENCE [LARGE SCALE GENOMIC DNA]</scope>
    <source>
        <strain evidence="11">DAG 2021-001</strain>
        <tissue evidence="11">Whole body minus gut</tissue>
    </source>
</reference>
<keyword evidence="12" id="KW-1185">Reference proteome</keyword>
<feature type="compositionally biased region" description="Polar residues" evidence="7">
    <location>
        <begin position="1858"/>
        <end position="1869"/>
    </location>
</feature>
<feature type="coiled-coil region" evidence="6">
    <location>
        <begin position="1300"/>
        <end position="1362"/>
    </location>
</feature>
<feature type="compositionally biased region" description="Low complexity" evidence="7">
    <location>
        <begin position="1796"/>
        <end position="1851"/>
    </location>
</feature>
<dbReference type="InterPro" id="IPR057974">
    <property type="entry name" value="NUA/TPR/MLP1-2-like_dom"/>
</dbReference>
<feature type="compositionally biased region" description="Low complexity" evidence="7">
    <location>
        <begin position="1932"/>
        <end position="1942"/>
    </location>
</feature>
<comment type="similarity">
    <text evidence="2">Belongs to the TPR family.</text>
</comment>
<feature type="compositionally biased region" description="Acidic residues" evidence="7">
    <location>
        <begin position="2398"/>
        <end position="2413"/>
    </location>
</feature>
<feature type="coiled-coil region" evidence="6">
    <location>
        <begin position="1399"/>
        <end position="1454"/>
    </location>
</feature>
<dbReference type="GO" id="GO:0005643">
    <property type="term" value="C:nuclear pore"/>
    <property type="evidence" value="ECO:0007669"/>
    <property type="project" value="UniProtKB-ARBA"/>
</dbReference>
<feature type="coiled-coil region" evidence="6">
    <location>
        <begin position="552"/>
        <end position="620"/>
    </location>
</feature>
<feature type="coiled-coil region" evidence="6">
    <location>
        <begin position="663"/>
        <end position="813"/>
    </location>
</feature>
<feature type="domain" description="Nucleoprotein TPR/MPL1" evidence="9">
    <location>
        <begin position="179"/>
        <end position="253"/>
    </location>
</feature>
<feature type="coiled-coil region" evidence="6">
    <location>
        <begin position="1043"/>
        <end position="1186"/>
    </location>
</feature>
<feature type="compositionally biased region" description="Basic residues" evidence="7">
    <location>
        <begin position="2517"/>
        <end position="2526"/>
    </location>
</feature>
<dbReference type="Gene3D" id="1.10.287.1490">
    <property type="match status" value="1"/>
</dbReference>
<evidence type="ECO:0000256" key="6">
    <source>
        <dbReference type="SAM" id="Coils"/>
    </source>
</evidence>
<feature type="region of interest" description="Disordered" evidence="7">
    <location>
        <begin position="1575"/>
        <end position="1602"/>
    </location>
</feature>
<dbReference type="InterPro" id="IPR012929">
    <property type="entry name" value="Nucleoprot-TPR/MLP1-2_dom"/>
</dbReference>
<protein>
    <recommendedName>
        <fullName evidence="3">Nucleoprotein TPR</fullName>
    </recommendedName>
</protein>
<dbReference type="GO" id="GO:0017056">
    <property type="term" value="F:structural constituent of nuclear pore"/>
    <property type="evidence" value="ECO:0007669"/>
    <property type="project" value="TreeGrafter"/>
</dbReference>
<evidence type="ECO:0000313" key="12">
    <source>
        <dbReference type="Proteomes" id="UP001378592"/>
    </source>
</evidence>
<keyword evidence="4 6" id="KW-0175">Coiled coil</keyword>
<evidence type="ECO:0000259" key="9">
    <source>
        <dbReference type="Pfam" id="PF25481"/>
    </source>
</evidence>
<feature type="compositionally biased region" description="Polar residues" evidence="7">
    <location>
        <begin position="1761"/>
        <end position="1782"/>
    </location>
</feature>
<dbReference type="Pfam" id="PF07926">
    <property type="entry name" value="TPR_MLP1_2"/>
    <property type="match status" value="1"/>
</dbReference>
<dbReference type="InterPro" id="IPR057577">
    <property type="entry name" value="Nucleoprot-TPR/MLP1_dom"/>
</dbReference>
<feature type="domain" description="Nucleoprotein TPR/MLP1-2" evidence="8">
    <location>
        <begin position="1049"/>
        <end position="1176"/>
    </location>
</feature>
<evidence type="ECO:0000256" key="1">
    <source>
        <dbReference type="ARBA" id="ARBA00004123"/>
    </source>
</evidence>
<organism evidence="11 12">
    <name type="scientific">Gryllus longicercus</name>
    <dbReference type="NCBI Taxonomy" id="2509291"/>
    <lineage>
        <taxon>Eukaryota</taxon>
        <taxon>Metazoa</taxon>
        <taxon>Ecdysozoa</taxon>
        <taxon>Arthropoda</taxon>
        <taxon>Hexapoda</taxon>
        <taxon>Insecta</taxon>
        <taxon>Pterygota</taxon>
        <taxon>Neoptera</taxon>
        <taxon>Polyneoptera</taxon>
        <taxon>Orthoptera</taxon>
        <taxon>Ensifera</taxon>
        <taxon>Gryllidea</taxon>
        <taxon>Grylloidea</taxon>
        <taxon>Gryllidae</taxon>
        <taxon>Gryllinae</taxon>
        <taxon>Gryllus</taxon>
    </lineage>
</organism>
<dbReference type="PANTHER" id="PTHR18898:SF2">
    <property type="entry name" value="NUCLEOPROTEIN TPR"/>
    <property type="match status" value="1"/>
</dbReference>
<dbReference type="Proteomes" id="UP001378592">
    <property type="component" value="Unassembled WGS sequence"/>
</dbReference>
<feature type="compositionally biased region" description="Low complexity" evidence="7">
    <location>
        <begin position="1728"/>
        <end position="1744"/>
    </location>
</feature>
<evidence type="ECO:0000256" key="5">
    <source>
        <dbReference type="ARBA" id="ARBA00023242"/>
    </source>
</evidence>
<feature type="compositionally biased region" description="Low complexity" evidence="7">
    <location>
        <begin position="1984"/>
        <end position="2012"/>
    </location>
</feature>
<feature type="coiled-coil region" evidence="6">
    <location>
        <begin position="1238"/>
        <end position="1272"/>
    </location>
</feature>
<sequence>MASTGLVESALCPQVLTTEEYESISDNVRCKIEAFVKNLSEDRIVSKALLETTRLNSEQAVSALELKVGEKELECKELNTKLEATIKELDDIKGKWQELQSETSTLKDQINRLEAENNAFRLQRNAAVDERDDLLKIVERRNAELNHLQEDYRSLSSQLQTAIAAKCEALVKSEEVETQRLNLEFKEKRMEGERERTSREIESLTTEVNRLTEEIMNMRRENTTRRLTLEAQLNEKTEELKISQQTLDGLQQSNILLEEKLEDSLRKLMAEHETINKLQKTFEEELMQQTKLAELYKGMNEDATAKSEKLESGIRELQDLLRSAAEESEKTEVKIRMLEEDHERKLAEKDECIENLRKELKSANDLVDVVREDKKMEMIEELSPAAANIIHLFNSRMTLTQIYMEMKNMSQELIKEKQENKRLNDYLDDIVQQIEKKAPELQKLRDDHSSLLSDREQLCATLDIIAKESEVLNEEIKGVKKLKDQLERENERLKKELVDLSTQVCFLLKENQEIRANQQCVRVKSENQIDDIPEIISASEVISKHLVTFSNIQELQSTNKKLLSLVRELSEKAEKEEMQVEGKESYEEIKTLLEIRTKELDETKERLSRYSKMMEKAMQQMEYFKNKIHREGSITDSRIEEDTSNTKSPEKLGLISNSSAASCDIHEEEIKELTEKFRKSEKDLQELQEEFDMYRTERQTNECALTEQVDAMREELRNLRMNCSKMTSQLEYSEERFKIMQANCNTYKTQIAALEGKNKNYSNTIVKQEQTLAFLQDELFNTQNKLSKSEVSCENYKRDLSILRETEARLVREREIFQREQHTQSAVLANLDTLRVSLERTEVESRARLESRLDESLRECGALRRRLQEEQDRFRELSNHLERQMETAKTRVEEEKQLATRYKEELDAAKDELTKAKCVVDDLNKRVGDKEPTILRVEKKDVEVTTLEKQARELQAKIRCLEIDLNGTQEQLTVEKEHSKQFAEVSESLEVKLSEIAEEYNNYKITAEKRIAEFMQTEEEHMKKVSALESRLSSLQTGSNQSSAQLSIQLQKTQEDLRIAQEELDKAKHDLTNARVEVASLSATAQSAEDKYAHEIVMHSTDLQTLLTVKKELAEVSAEVKELRGAKANAEQALEQGKESWEERESKLLEELTETQKRITDLDSHNAKLHEQLEELSSKVAIIQAQGVQPSPNTSFSEDPGNKCVNTSFSEDEIKSTDQLMQIIKYLRKEKNVAINRYDVLRAENMRLSSQLECIKKQLDDAKNALNAEKEKSDVTVLTTSKHSELLRKLETLSAITDSNRMLRSERDGLQAQVKELQLRVDSLEQELGPMREQNRDLTARVDALDAENIALRNEAGRLRQRVNFLIERSSKTSPEDWRRLQQERESLARQVSADREALQRKDEEARVLRQEKARLEEQINTMTRQQQQQAEEMKRQAEELNAIQQRLSRVTQELGESKMLCNKKNEELAKITEDLGAKEAMLTDARNKEFQIRKIAKKYKTQWEELTKTSEEDKKKIEELNKSLSDANAAASSAAAEITQETQEQLREEGRREVEMRIAEAENRHSDRVKELVGQVTSSHEEAETLRKENDSLRNSANEKEERAKQVLKNARQKIMQLTESRSALMVELEETKSRLQLAEQGKEEDSVRLSALKSQYENRITHMEKENADLRAEKQHEMEALNQRISQLQRQLEKFQGSKPSTSSGSGDKAGGEPPTANIKPMAGPSSTGVKQTQSQQSVTVTPWAGRGDTPFASIRPMSMQSRTAAVLPTSQSASSTLSPATPVLVPPQQQLVHTTGSSSGSGPEGLSSSPTSSHTDYIPTPATSSASSGSSVVRQVAVPPTVTTVTPSSREEPPQTAQNVAESTQDMEAEPAVSDATPQTGTSPQQQQQQQLRQQPDHVSQHKVEPQLQQQQVQPPPQPTQQPQPPQQQQPQALPQSQPTAGTSQQLTQALAPSAPQQGQQAVAMVLPRVEQPATVPPLSGQGQQVEQAAAAPSSQASSSSNTVTTSQAGVGGKRAREAESEGVDEDSKAQGKRSRLAGQQDMFPASSDSVLEVEYQVPTSSQRDQEDEMVDSEEDEEGIADEGVIEEPDAGHEFEDEDNEDGYAVQGYRDDQDLTSFEEVEGPDIDEENPADQENNEAEIMDDSNEVPNQSGTDSPARPAGEPTSRPPTAPQQHAEASSSGTSTGGGTEVGSACATGVGTSRVASSVMGFGRGPARSVPPLSRQQQQNQILLGYEESGDDSIVPSTPTLFVPRRSDGFGEAVSSPQVPQTRFTFSDANPPATRTVSQGTSENMDDNRMDLNQLEEAGTGRSVPTTPPQVSPQEMSSEVGQSEGGSEEVLQPSEVLPEASGSQTTVPSITVTEASEDDTGDAGEEMPPPEISEYDESTEQRDTSTEQEQEENLELADEGGDGVSSEGEKSQPLEDVEEGREAEATEAGDAQDSPRRVTRAANIARRSARAPYRNQRGRGSMRPTPIVWNEPGSSMGSQLPRGRAIMMRGSPNDPMRGNFTRGNPRNRRPRGKPKGNFNPPYQMRF</sequence>
<feature type="compositionally biased region" description="Acidic residues" evidence="7">
    <location>
        <begin position="2069"/>
        <end position="2105"/>
    </location>
</feature>
<feature type="compositionally biased region" description="Polar residues" evidence="7">
    <location>
        <begin position="1943"/>
        <end position="1964"/>
    </location>
</feature>
<feature type="compositionally biased region" description="Polar residues" evidence="7">
    <location>
        <begin position="2353"/>
        <end position="2366"/>
    </location>
</feature>
<evidence type="ECO:0000313" key="11">
    <source>
        <dbReference type="EMBL" id="KAK7873762.1"/>
    </source>
</evidence>
<feature type="compositionally biased region" description="Pro residues" evidence="7">
    <location>
        <begin position="1917"/>
        <end position="1931"/>
    </location>
</feature>
<evidence type="ECO:0000256" key="7">
    <source>
        <dbReference type="SAM" id="MobiDB-lite"/>
    </source>
</evidence>
<evidence type="ECO:0000259" key="10">
    <source>
        <dbReference type="Pfam" id="PF25785"/>
    </source>
</evidence>
<feature type="compositionally biased region" description="Acidic residues" evidence="7">
    <location>
        <begin position="2427"/>
        <end position="2439"/>
    </location>
</feature>
<dbReference type="GO" id="GO:1901673">
    <property type="term" value="P:regulation of mitotic spindle assembly"/>
    <property type="evidence" value="ECO:0007669"/>
    <property type="project" value="TreeGrafter"/>
</dbReference>
<dbReference type="PANTHER" id="PTHR18898">
    <property type="entry name" value="NUCLEOPROTEIN TPR-RELATED"/>
    <property type="match status" value="1"/>
</dbReference>
<keyword evidence="5" id="KW-0539">Nucleus</keyword>
<dbReference type="GO" id="GO:0006606">
    <property type="term" value="P:protein import into nucleus"/>
    <property type="evidence" value="ECO:0007669"/>
    <property type="project" value="InterPro"/>
</dbReference>
<evidence type="ECO:0000256" key="3">
    <source>
        <dbReference type="ARBA" id="ARBA00019789"/>
    </source>
</evidence>